<dbReference type="AlphaFoldDB" id="A0A6A6IA44"/>
<keyword evidence="2" id="KW-1185">Reference proteome</keyword>
<reference evidence="1" key="1">
    <citation type="journal article" date="2020" name="Stud. Mycol.">
        <title>101 Dothideomycetes genomes: a test case for predicting lifestyles and emergence of pathogens.</title>
        <authorList>
            <person name="Haridas S."/>
            <person name="Albert R."/>
            <person name="Binder M."/>
            <person name="Bloem J."/>
            <person name="Labutti K."/>
            <person name="Salamov A."/>
            <person name="Andreopoulos B."/>
            <person name="Baker S."/>
            <person name="Barry K."/>
            <person name="Bills G."/>
            <person name="Bluhm B."/>
            <person name="Cannon C."/>
            <person name="Castanera R."/>
            <person name="Culley D."/>
            <person name="Daum C."/>
            <person name="Ezra D."/>
            <person name="Gonzalez J."/>
            <person name="Henrissat B."/>
            <person name="Kuo A."/>
            <person name="Liang C."/>
            <person name="Lipzen A."/>
            <person name="Lutzoni F."/>
            <person name="Magnuson J."/>
            <person name="Mondo S."/>
            <person name="Nolan M."/>
            <person name="Ohm R."/>
            <person name="Pangilinan J."/>
            <person name="Park H.-J."/>
            <person name="Ramirez L."/>
            <person name="Alfaro M."/>
            <person name="Sun H."/>
            <person name="Tritt A."/>
            <person name="Yoshinaga Y."/>
            <person name="Zwiers L.-H."/>
            <person name="Turgeon B."/>
            <person name="Goodwin S."/>
            <person name="Spatafora J."/>
            <person name="Crous P."/>
            <person name="Grigoriev I."/>
        </authorList>
    </citation>
    <scope>NUCLEOTIDE SEQUENCE</scope>
    <source>
        <strain evidence="1">CBS 122368</strain>
    </source>
</reference>
<dbReference type="RefSeq" id="XP_033681404.1">
    <property type="nucleotide sequence ID" value="XM_033824687.1"/>
</dbReference>
<gene>
    <name evidence="1" type="ORF">BU26DRAFT_44872</name>
</gene>
<dbReference type="EMBL" id="ML987198">
    <property type="protein sequence ID" value="KAF2246400.1"/>
    <property type="molecule type" value="Genomic_DNA"/>
</dbReference>
<evidence type="ECO:0000313" key="1">
    <source>
        <dbReference type="EMBL" id="KAF2246400.1"/>
    </source>
</evidence>
<proteinExistence type="predicted"/>
<dbReference type="GeneID" id="54578017"/>
<sequence>MRSSAAGCATQKMRSRSMCGISGSDLLSKRYVVSPHKCLSSWNMRSAIPEAVLTALSVKWPTARLHVTTPFQAPGWNAGEVRSLVEQCARVERLALKIETEEEENKAGYESYRIPKYWPDLTIDHILQLRRLRTLELELEFGIQNREFIHVRLPNGYLIEEAGECRATALYRQFLDKNTRLEMLTMRFILTRPRNFVTTPGPGYEKDFVVERRIVGTEDPPEEFF</sequence>
<protein>
    <submittedName>
        <fullName evidence="1">Uncharacterized protein</fullName>
    </submittedName>
</protein>
<dbReference type="Proteomes" id="UP000800094">
    <property type="component" value="Unassembled WGS sequence"/>
</dbReference>
<evidence type="ECO:0000313" key="2">
    <source>
        <dbReference type="Proteomes" id="UP000800094"/>
    </source>
</evidence>
<accession>A0A6A6IA44</accession>
<organism evidence="1 2">
    <name type="scientific">Trematosphaeria pertusa</name>
    <dbReference type="NCBI Taxonomy" id="390896"/>
    <lineage>
        <taxon>Eukaryota</taxon>
        <taxon>Fungi</taxon>
        <taxon>Dikarya</taxon>
        <taxon>Ascomycota</taxon>
        <taxon>Pezizomycotina</taxon>
        <taxon>Dothideomycetes</taxon>
        <taxon>Pleosporomycetidae</taxon>
        <taxon>Pleosporales</taxon>
        <taxon>Massarineae</taxon>
        <taxon>Trematosphaeriaceae</taxon>
        <taxon>Trematosphaeria</taxon>
    </lineage>
</organism>
<name>A0A6A6IA44_9PLEO</name>